<evidence type="ECO:0000256" key="2">
    <source>
        <dbReference type="ARBA" id="ARBA00022722"/>
    </source>
</evidence>
<evidence type="ECO:0000313" key="14">
    <source>
        <dbReference type="EMBL" id="KAK7723501.1"/>
    </source>
</evidence>
<evidence type="ECO:0000313" key="15">
    <source>
        <dbReference type="Proteomes" id="UP001430848"/>
    </source>
</evidence>
<dbReference type="InterPro" id="IPR006085">
    <property type="entry name" value="XPG_DNA_repair_N"/>
</dbReference>
<protein>
    <recommendedName>
        <fullName evidence="10">Flap endonuclease 1</fullName>
        <shortName evidence="10">FEN-1</shortName>
        <ecNumber evidence="10">3.1.-.-</ecNumber>
    </recommendedName>
    <alternativeName>
        <fullName evidence="10">Flap structure-specific endonuclease 1</fullName>
    </alternativeName>
</protein>
<comment type="subcellular location">
    <subcellularLocation>
        <location evidence="10">Nucleus</location>
        <location evidence="10">Nucleolus</location>
    </subcellularLocation>
    <subcellularLocation>
        <location evidence="10">Nucleus</location>
        <location evidence="10">Nucleoplasm</location>
    </subcellularLocation>
    <subcellularLocation>
        <location evidence="10">Mitochondrion</location>
    </subcellularLocation>
    <text evidence="10">Resides mostly in the nucleoli and relocalizes to the nucleoplasm upon DNA damage.</text>
</comment>
<sequence>MRSFIHTTGEATSQTGRMGIKQLFSIIKEEAPEAVKEGEIKNHFGRKVAIVSLQWLLSMSIYSFLIAVRSDGQQLMNEEGETTSHLMGMFYRTLRICDNGIKPLYVFDGAPPKLKSGELARRYQRKQEANEGLEEAKETGTAEDVEKFSRRTVRVTKEHNAECQRLLKLMGVPYLIAPTEAEAQCAVLAQAGKVYAAASEDMDTLCFNSPILLRHLTFSEQRKEPIQEIHLDKVLDGLNMDRKQFVDLCILLGCDYLDPIPKIGPHTALKLIREHGSLEKVVESIQNDKKGKYVIPDDWPYLDARDLFFEPDVRSADDPLCDFKWDKPDVDGLVQFLVNEKGFSEDRVRSGAGRLEKNLKSSQQSRLEGFFKPVPKTEEEQKAHKRKLEEKNEEKRKKLKEEKKEKAKAKAKPRGTA</sequence>
<evidence type="ECO:0000256" key="10">
    <source>
        <dbReference type="HAMAP-Rule" id="MF_03140"/>
    </source>
</evidence>
<keyword evidence="5 10" id="KW-0227">DNA damage</keyword>
<evidence type="ECO:0000256" key="3">
    <source>
        <dbReference type="ARBA" id="ARBA00022723"/>
    </source>
</evidence>
<evidence type="ECO:0000256" key="8">
    <source>
        <dbReference type="ARBA" id="ARBA00022842"/>
    </source>
</evidence>
<dbReference type="InterPro" id="IPR006086">
    <property type="entry name" value="XPG-I_dom"/>
</dbReference>
<dbReference type="Pfam" id="PF00867">
    <property type="entry name" value="XPG_I"/>
    <property type="match status" value="1"/>
</dbReference>
<evidence type="ECO:0000256" key="1">
    <source>
        <dbReference type="ARBA" id="ARBA00022705"/>
    </source>
</evidence>
<keyword evidence="9 10" id="KW-0234">DNA repair</keyword>
<keyword evidence="1 10" id="KW-0235">DNA replication</keyword>
<feature type="compositionally biased region" description="Basic and acidic residues" evidence="11">
    <location>
        <begin position="375"/>
        <end position="405"/>
    </location>
</feature>
<proteinExistence type="inferred from homology"/>
<keyword evidence="2 10" id="KW-0540">Nuclease</keyword>
<comment type="cofactor">
    <cofactor evidence="10">
        <name>Mg(2+)</name>
        <dbReference type="ChEBI" id="CHEBI:18420"/>
    </cofactor>
    <text evidence="10">Binds 2 magnesium ions per subunit. They probably participate in the reaction catalyzed by the enzyme. May bind an additional third magnesium ion after substrate binding.</text>
</comment>
<dbReference type="InterPro" id="IPR008918">
    <property type="entry name" value="HhH2"/>
</dbReference>
<keyword evidence="10" id="KW-0539">Nucleus</keyword>
<keyword evidence="15" id="KW-1185">Reference proteome</keyword>
<feature type="domain" description="XPG N-terminal" evidence="13">
    <location>
        <begin position="18"/>
        <end position="129"/>
    </location>
</feature>
<keyword evidence="10" id="KW-0597">Phosphoprotein</keyword>
<keyword evidence="7 10" id="KW-0269">Exonuclease</keyword>
<dbReference type="PROSITE" id="PS00842">
    <property type="entry name" value="XPG_2"/>
    <property type="match status" value="1"/>
</dbReference>
<dbReference type="SUPFAM" id="SSF88723">
    <property type="entry name" value="PIN domain-like"/>
    <property type="match status" value="1"/>
</dbReference>
<dbReference type="Proteomes" id="UP001430848">
    <property type="component" value="Unassembled WGS sequence"/>
</dbReference>
<dbReference type="InterPro" id="IPR029060">
    <property type="entry name" value="PIN-like_dom_sf"/>
</dbReference>
<dbReference type="InterPro" id="IPR006084">
    <property type="entry name" value="XPG/Rad2"/>
</dbReference>
<evidence type="ECO:0000256" key="9">
    <source>
        <dbReference type="ARBA" id="ARBA00023204"/>
    </source>
</evidence>
<keyword evidence="6 10" id="KW-0378">Hydrolase</keyword>
<feature type="region of interest" description="Disordered" evidence="11">
    <location>
        <begin position="363"/>
        <end position="417"/>
    </location>
</feature>
<evidence type="ECO:0000256" key="11">
    <source>
        <dbReference type="SAM" id="MobiDB-lite"/>
    </source>
</evidence>
<dbReference type="SMART" id="SM00279">
    <property type="entry name" value="HhH2"/>
    <property type="match status" value="1"/>
</dbReference>
<dbReference type="EMBL" id="JAKNSF020000059">
    <property type="protein sequence ID" value="KAK7723501.1"/>
    <property type="molecule type" value="Genomic_DNA"/>
</dbReference>
<organism evidence="14 15">
    <name type="scientific">Diaporthe eres</name>
    <name type="common">Phomopsis oblonga</name>
    <dbReference type="NCBI Taxonomy" id="83184"/>
    <lineage>
        <taxon>Eukaryota</taxon>
        <taxon>Fungi</taxon>
        <taxon>Dikarya</taxon>
        <taxon>Ascomycota</taxon>
        <taxon>Pezizomycotina</taxon>
        <taxon>Sordariomycetes</taxon>
        <taxon>Sordariomycetidae</taxon>
        <taxon>Diaporthales</taxon>
        <taxon>Diaporthaceae</taxon>
        <taxon>Diaporthe</taxon>
        <taxon>Diaporthe eres species complex</taxon>
    </lineage>
</organism>
<keyword evidence="8 10" id="KW-0460">Magnesium</keyword>
<keyword evidence="3 10" id="KW-0479">Metal-binding</keyword>
<evidence type="ECO:0000256" key="4">
    <source>
        <dbReference type="ARBA" id="ARBA00022759"/>
    </source>
</evidence>
<comment type="caution">
    <text evidence="14">The sequence shown here is derived from an EMBL/GenBank/DDBJ whole genome shotgun (WGS) entry which is preliminary data.</text>
</comment>
<dbReference type="HAMAP" id="MF_00614">
    <property type="entry name" value="Fen"/>
    <property type="match status" value="1"/>
</dbReference>
<dbReference type="PANTHER" id="PTHR11081:SF9">
    <property type="entry name" value="FLAP ENDONUCLEASE 1"/>
    <property type="match status" value="1"/>
</dbReference>
<dbReference type="CDD" id="cd09907">
    <property type="entry name" value="H3TH_FEN1-Euk"/>
    <property type="match status" value="1"/>
</dbReference>
<reference evidence="14 15" key="1">
    <citation type="submission" date="2024-02" db="EMBL/GenBank/DDBJ databases">
        <title>De novo assembly and annotation of 12 fungi associated with fruit tree decline syndrome in Ontario, Canada.</title>
        <authorList>
            <person name="Sulman M."/>
            <person name="Ellouze W."/>
            <person name="Ilyukhin E."/>
        </authorList>
    </citation>
    <scope>NUCLEOTIDE SEQUENCE [LARGE SCALE GENOMIC DNA]</scope>
    <source>
        <strain evidence="14 15">M169</strain>
    </source>
</reference>
<dbReference type="PANTHER" id="PTHR11081">
    <property type="entry name" value="FLAP ENDONUCLEASE FAMILY MEMBER"/>
    <property type="match status" value="1"/>
</dbReference>
<comment type="similarity">
    <text evidence="10">Belongs to the XPG/RAD2 endonuclease family. FEN1 subfamily.</text>
</comment>
<dbReference type="CDD" id="cd09867">
    <property type="entry name" value="PIN_FEN1"/>
    <property type="match status" value="1"/>
</dbReference>
<dbReference type="Gene3D" id="1.10.150.20">
    <property type="entry name" value="5' to 3' exonuclease, C-terminal subdomain"/>
    <property type="match status" value="1"/>
</dbReference>
<dbReference type="SMART" id="SM00484">
    <property type="entry name" value="XPGI"/>
    <property type="match status" value="1"/>
</dbReference>
<dbReference type="SMART" id="SM00485">
    <property type="entry name" value="XPGN"/>
    <property type="match status" value="1"/>
</dbReference>
<dbReference type="Pfam" id="PF00752">
    <property type="entry name" value="XPG_N"/>
    <property type="match status" value="1"/>
</dbReference>
<feature type="compositionally biased region" description="Basic residues" evidence="11">
    <location>
        <begin position="406"/>
        <end position="417"/>
    </location>
</feature>
<evidence type="ECO:0000256" key="5">
    <source>
        <dbReference type="ARBA" id="ARBA00022763"/>
    </source>
</evidence>
<dbReference type="PROSITE" id="PS00841">
    <property type="entry name" value="XPG_1"/>
    <property type="match status" value="1"/>
</dbReference>
<evidence type="ECO:0000259" key="12">
    <source>
        <dbReference type="SMART" id="SM00484"/>
    </source>
</evidence>
<evidence type="ECO:0000256" key="6">
    <source>
        <dbReference type="ARBA" id="ARBA00022801"/>
    </source>
</evidence>
<dbReference type="InterPro" id="IPR023426">
    <property type="entry name" value="Flap_endonuc"/>
</dbReference>
<evidence type="ECO:0000259" key="13">
    <source>
        <dbReference type="SMART" id="SM00485"/>
    </source>
</evidence>
<dbReference type="EC" id="3.1.-.-" evidence="10"/>
<accession>A0ABR1P1F6</accession>
<dbReference type="InterPro" id="IPR036279">
    <property type="entry name" value="5-3_exonuclease_C_sf"/>
</dbReference>
<dbReference type="InterPro" id="IPR019974">
    <property type="entry name" value="XPG_CS"/>
</dbReference>
<dbReference type="SUPFAM" id="SSF47807">
    <property type="entry name" value="5' to 3' exonuclease, C-terminal subdomain"/>
    <property type="match status" value="1"/>
</dbReference>
<comment type="function">
    <text evidence="10">Structure-specific nuclease with 5'-flap endonuclease and 5'-3' exonuclease activities involved in DNA replication and repair. During DNA replication, cleaves the 5'-overhanging flap structure that is generated by displacement synthesis when DNA polymerase encounters the 5'-end of a downstream Okazaki fragment. It enters the flap from the 5'-end and then tracks to cleave the flap base, leaving a nick for ligation. Also involved in the long patch base excision repair (LP-BER) pathway, by cleaving within the apurinic/apyrimidinic (AP) site-terminated flap. Acts as a genome stabilization factor that prevents flaps from equilibrating into structures that lead to duplications and deletions. Also possesses 5'-3' exonuclease activity on nicked or gapped double-stranded DNA, and exhibits RNase H activity. Also involved in replication and repair of rDNA and in repairing mitochondrial DNA.</text>
</comment>
<keyword evidence="10" id="KW-0496">Mitochondrion</keyword>
<name>A0ABR1P1F6_DIAER</name>
<dbReference type="PRINTS" id="PR00853">
    <property type="entry name" value="XPGRADSUPER"/>
</dbReference>
<dbReference type="Gene3D" id="3.40.50.1010">
    <property type="entry name" value="5'-nuclease"/>
    <property type="match status" value="1"/>
</dbReference>
<gene>
    <name evidence="14" type="primary">FEN1</name>
    <name evidence="14" type="ORF">SLS63_008795</name>
</gene>
<keyword evidence="4 10" id="KW-0255">Endonuclease</keyword>
<evidence type="ECO:0000256" key="7">
    <source>
        <dbReference type="ARBA" id="ARBA00022839"/>
    </source>
</evidence>
<feature type="domain" description="XPG-I" evidence="12">
    <location>
        <begin position="168"/>
        <end position="240"/>
    </location>
</feature>